<accession>A0ABQ1HNV9</accession>
<dbReference type="EMBL" id="BMGA01000008">
    <property type="protein sequence ID" value="GGA84720.1"/>
    <property type="molecule type" value="Genomic_DNA"/>
</dbReference>
<evidence type="ECO:0000313" key="1">
    <source>
        <dbReference type="EMBL" id="GGA84720.1"/>
    </source>
</evidence>
<dbReference type="RefSeq" id="WP_188494889.1">
    <property type="nucleotide sequence ID" value="NZ_BMGA01000008.1"/>
</dbReference>
<comment type="caution">
    <text evidence="1">The sequence shown here is derived from an EMBL/GenBank/DDBJ whole genome shotgun (WGS) entry which is preliminary data.</text>
</comment>
<reference evidence="2" key="1">
    <citation type="journal article" date="2019" name="Int. J. Syst. Evol. Microbiol.">
        <title>The Global Catalogue of Microorganisms (GCM) 10K type strain sequencing project: providing services to taxonomists for standard genome sequencing and annotation.</title>
        <authorList>
            <consortium name="The Broad Institute Genomics Platform"/>
            <consortium name="The Broad Institute Genome Sequencing Center for Infectious Disease"/>
            <person name="Wu L."/>
            <person name="Ma J."/>
        </authorList>
    </citation>
    <scope>NUCLEOTIDE SEQUENCE [LARGE SCALE GENOMIC DNA]</scope>
    <source>
        <strain evidence="2">CGMCC 1.12811</strain>
    </source>
</reference>
<protein>
    <submittedName>
        <fullName evidence="1">Uncharacterized protein</fullName>
    </submittedName>
</protein>
<proteinExistence type="predicted"/>
<name>A0ABQ1HNV9_9FLAO</name>
<keyword evidence="2" id="KW-1185">Reference proteome</keyword>
<dbReference type="Proteomes" id="UP000658793">
    <property type="component" value="Unassembled WGS sequence"/>
</dbReference>
<sequence>MAGKGILLDENNDLLIIGKRMVVGDSQMQEVAIILEMNQGALKSNPVLGAELIQLLKGNATKADIERRVRIHLEKDGKDYAAIKNKINTVIHV</sequence>
<gene>
    <name evidence="1" type="ORF">GCM10008015_26890</name>
</gene>
<organism evidence="1 2">
    <name type="scientific">Flavobacterium palustre</name>
    <dbReference type="NCBI Taxonomy" id="1476463"/>
    <lineage>
        <taxon>Bacteria</taxon>
        <taxon>Pseudomonadati</taxon>
        <taxon>Bacteroidota</taxon>
        <taxon>Flavobacteriia</taxon>
        <taxon>Flavobacteriales</taxon>
        <taxon>Flavobacteriaceae</taxon>
        <taxon>Flavobacterium</taxon>
    </lineage>
</organism>
<evidence type="ECO:0000313" key="2">
    <source>
        <dbReference type="Proteomes" id="UP000658793"/>
    </source>
</evidence>